<protein>
    <recommendedName>
        <fullName evidence="3">COX assembly mitochondrial protein</fullName>
    </recommendedName>
</protein>
<dbReference type="AlphaFoldDB" id="A0A6A3LHD4"/>
<comment type="subcellular location">
    <subcellularLocation>
        <location evidence="3">Mitochondrion</location>
    </subcellularLocation>
</comment>
<dbReference type="EMBL" id="QXFV01000997">
    <property type="protein sequence ID" value="KAE9018549.1"/>
    <property type="molecule type" value="Genomic_DNA"/>
</dbReference>
<comment type="caution">
    <text evidence="4">The sequence shown here is derived from an EMBL/GenBank/DDBJ whole genome shotgun (WGS) entry which is preliminary data.</text>
</comment>
<name>A0A6A3LHD4_9STRA</name>
<sequence>MNASGLAESACRANNSRNLSKLKQQLSDIAISKCHIMSEQFAECAKVNAFMVVFNCRHHNKALNVRLHQFTNDEHFEIYS</sequence>
<keyword evidence="3" id="KW-0496">Mitochondrion</keyword>
<gene>
    <name evidence="4" type="ORF">PR001_g14102</name>
</gene>
<keyword evidence="2" id="KW-1015">Disulfide bond</keyword>
<evidence type="ECO:0000256" key="3">
    <source>
        <dbReference type="RuleBase" id="RU364104"/>
    </source>
</evidence>
<evidence type="ECO:0000313" key="4">
    <source>
        <dbReference type="EMBL" id="KAE9018549.1"/>
    </source>
</evidence>
<dbReference type="InterPro" id="IPR013892">
    <property type="entry name" value="Cyt_c_biogenesis_Cmc1-like"/>
</dbReference>
<evidence type="ECO:0000313" key="5">
    <source>
        <dbReference type="Proteomes" id="UP000429607"/>
    </source>
</evidence>
<reference evidence="4 5" key="1">
    <citation type="submission" date="2018-09" db="EMBL/GenBank/DDBJ databases">
        <title>Genomic investigation of the strawberry pathogen Phytophthora fragariae indicates pathogenicity is determined by transcriptional variation in three key races.</title>
        <authorList>
            <person name="Adams T.M."/>
            <person name="Armitage A.D."/>
            <person name="Sobczyk M.K."/>
            <person name="Bates H.J."/>
            <person name="Dunwell J.M."/>
            <person name="Nellist C.F."/>
            <person name="Harrison R.J."/>
        </authorList>
    </citation>
    <scope>NUCLEOTIDE SEQUENCE [LARGE SCALE GENOMIC DNA]</scope>
    <source>
        <strain evidence="4 5">SCRP249</strain>
    </source>
</reference>
<dbReference type="Pfam" id="PF08583">
    <property type="entry name" value="Cmc1"/>
    <property type="match status" value="1"/>
</dbReference>
<evidence type="ECO:0000256" key="2">
    <source>
        <dbReference type="ARBA" id="ARBA00023157"/>
    </source>
</evidence>
<dbReference type="Proteomes" id="UP000429607">
    <property type="component" value="Unassembled WGS sequence"/>
</dbReference>
<proteinExistence type="inferred from homology"/>
<accession>A0A6A3LHD4</accession>
<organism evidence="4 5">
    <name type="scientific">Phytophthora rubi</name>
    <dbReference type="NCBI Taxonomy" id="129364"/>
    <lineage>
        <taxon>Eukaryota</taxon>
        <taxon>Sar</taxon>
        <taxon>Stramenopiles</taxon>
        <taxon>Oomycota</taxon>
        <taxon>Peronosporomycetes</taxon>
        <taxon>Peronosporales</taxon>
        <taxon>Peronosporaceae</taxon>
        <taxon>Phytophthora</taxon>
    </lineage>
</organism>
<evidence type="ECO:0000256" key="1">
    <source>
        <dbReference type="ARBA" id="ARBA00007347"/>
    </source>
</evidence>
<dbReference type="GO" id="GO:0005739">
    <property type="term" value="C:mitochondrion"/>
    <property type="evidence" value="ECO:0007669"/>
    <property type="project" value="UniProtKB-SubCell"/>
</dbReference>
<comment type="similarity">
    <text evidence="1 3">Belongs to the CMC family.</text>
</comment>